<dbReference type="Pfam" id="PF14322">
    <property type="entry name" value="SusD-like_3"/>
    <property type="match status" value="1"/>
</dbReference>
<dbReference type="OrthoDB" id="630434at2"/>
<evidence type="ECO:0000259" key="7">
    <source>
        <dbReference type="Pfam" id="PF14322"/>
    </source>
</evidence>
<keyword evidence="9" id="KW-1185">Reference proteome</keyword>
<evidence type="ECO:0000256" key="4">
    <source>
        <dbReference type="ARBA" id="ARBA00023136"/>
    </source>
</evidence>
<organism evidence="8 9">
    <name type="scientific">Muriicola soli</name>
    <dbReference type="NCBI Taxonomy" id="2507538"/>
    <lineage>
        <taxon>Bacteria</taxon>
        <taxon>Pseudomonadati</taxon>
        <taxon>Bacteroidota</taxon>
        <taxon>Flavobacteriia</taxon>
        <taxon>Flavobacteriales</taxon>
        <taxon>Flavobacteriaceae</taxon>
        <taxon>Muriicola</taxon>
    </lineage>
</organism>
<dbReference type="KEGG" id="mur:EQY75_10545"/>
<dbReference type="AlphaFoldDB" id="A0A411EB25"/>
<dbReference type="GO" id="GO:0009279">
    <property type="term" value="C:cell outer membrane"/>
    <property type="evidence" value="ECO:0007669"/>
    <property type="project" value="UniProtKB-SubCell"/>
</dbReference>
<feature type="domain" description="RagB/SusD" evidence="6">
    <location>
        <begin position="364"/>
        <end position="500"/>
    </location>
</feature>
<proteinExistence type="inferred from homology"/>
<evidence type="ECO:0000256" key="1">
    <source>
        <dbReference type="ARBA" id="ARBA00004442"/>
    </source>
</evidence>
<dbReference type="Proteomes" id="UP000290889">
    <property type="component" value="Chromosome"/>
</dbReference>
<evidence type="ECO:0000313" key="8">
    <source>
        <dbReference type="EMBL" id="QBA64925.1"/>
    </source>
</evidence>
<comment type="similarity">
    <text evidence="2">Belongs to the SusD family.</text>
</comment>
<dbReference type="InterPro" id="IPR012944">
    <property type="entry name" value="SusD_RagB_dom"/>
</dbReference>
<evidence type="ECO:0000313" key="9">
    <source>
        <dbReference type="Proteomes" id="UP000290889"/>
    </source>
</evidence>
<dbReference type="SUPFAM" id="SSF48452">
    <property type="entry name" value="TPR-like"/>
    <property type="match status" value="1"/>
</dbReference>
<comment type="subcellular location">
    <subcellularLocation>
        <location evidence="1">Cell outer membrane</location>
    </subcellularLocation>
</comment>
<evidence type="ECO:0000256" key="5">
    <source>
        <dbReference type="ARBA" id="ARBA00023237"/>
    </source>
</evidence>
<evidence type="ECO:0000256" key="3">
    <source>
        <dbReference type="ARBA" id="ARBA00022729"/>
    </source>
</evidence>
<keyword evidence="5" id="KW-0998">Cell outer membrane</keyword>
<dbReference type="InterPro" id="IPR011990">
    <property type="entry name" value="TPR-like_helical_dom_sf"/>
</dbReference>
<keyword evidence="3" id="KW-0732">Signal</keyword>
<dbReference type="RefSeq" id="WP_129605676.1">
    <property type="nucleotide sequence ID" value="NZ_CP035544.1"/>
</dbReference>
<evidence type="ECO:0000259" key="6">
    <source>
        <dbReference type="Pfam" id="PF07980"/>
    </source>
</evidence>
<sequence>MKNYKKLFYLFGLVTVLVACNDAIDIDQPGRLDADAAFENVADLQAGLFGVYANYDLSGEIAFSSIFTDELSIGFDNGGQGLADYGFVLNAGSTAPASFWVGAYGAINSANRLIEAAEGITPEAGEEAQYNDIVGQSYFLRAWAHWFLMEYFTTDYTDDSALGVIALDRVPTIDEQLLRNTNGEVYALILADLDRAQSLIGADTSDPTFANRDAVTALRARIAAYRGNYTLAATLSQQLLDKYGIANRAQYEAMFLDTDNTEIIFKLERTNNDPYDGQGATGSPAAGGWAGARFAFVDATLSGSPYFEMGRSLFNLLDPADIRYDVNVAPTSVIDPDYATNNNPATDILVIQKYPGSEGQPLMNDLKVFRSSEMLFIRAEAYADAGSINGATNSTAALLKQLNDARFGTDTALPVFANETEAFAAILDARRIELAFEGHRYKDIKRLGARANQGVLKDPIDCAFNGACTLPATDFRFTLPLPIVEFNANPGLREQQNPGY</sequence>
<name>A0A411EB25_9FLAO</name>
<dbReference type="PROSITE" id="PS51257">
    <property type="entry name" value="PROKAR_LIPOPROTEIN"/>
    <property type="match status" value="1"/>
</dbReference>
<dbReference type="EMBL" id="CP035544">
    <property type="protein sequence ID" value="QBA64925.1"/>
    <property type="molecule type" value="Genomic_DNA"/>
</dbReference>
<reference evidence="8 9" key="1">
    <citation type="submission" date="2019-01" db="EMBL/GenBank/DDBJ databases">
        <title>Muriicola soli sp. nov., isolated from soil.</title>
        <authorList>
            <person name="Kang H.J."/>
            <person name="Kim S.B."/>
        </authorList>
    </citation>
    <scope>NUCLEOTIDE SEQUENCE [LARGE SCALE GENOMIC DNA]</scope>
    <source>
        <strain evidence="8 9">MMS17-SY002</strain>
    </source>
</reference>
<accession>A0A411EB25</accession>
<dbReference type="InterPro" id="IPR033985">
    <property type="entry name" value="SusD-like_N"/>
</dbReference>
<protein>
    <submittedName>
        <fullName evidence="8">RagB/SusD family nutrient uptake outer membrane protein</fullName>
    </submittedName>
</protein>
<dbReference type="Gene3D" id="1.25.40.390">
    <property type="match status" value="1"/>
</dbReference>
<gene>
    <name evidence="8" type="ORF">EQY75_10545</name>
</gene>
<dbReference type="Pfam" id="PF07980">
    <property type="entry name" value="SusD_RagB"/>
    <property type="match status" value="1"/>
</dbReference>
<evidence type="ECO:0000256" key="2">
    <source>
        <dbReference type="ARBA" id="ARBA00006275"/>
    </source>
</evidence>
<keyword evidence="4" id="KW-0472">Membrane</keyword>
<feature type="domain" description="SusD-like N-terminal" evidence="7">
    <location>
        <begin position="94"/>
        <end position="222"/>
    </location>
</feature>